<evidence type="ECO:0000259" key="2">
    <source>
        <dbReference type="SMART" id="SM00460"/>
    </source>
</evidence>
<dbReference type="Pfam" id="PF01841">
    <property type="entry name" value="Transglut_core"/>
    <property type="match status" value="1"/>
</dbReference>
<dbReference type="PANTHER" id="PTHR46333:SF2">
    <property type="entry name" value="CYTOKINESIS PROTEIN 3"/>
    <property type="match status" value="1"/>
</dbReference>
<comment type="caution">
    <text evidence="3">The sequence shown here is derived from an EMBL/GenBank/DDBJ whole genome shotgun (WGS) entry which is preliminary data.</text>
</comment>
<protein>
    <recommendedName>
        <fullName evidence="2">Transglutaminase-like domain-containing protein</fullName>
    </recommendedName>
</protein>
<keyword evidence="4" id="KW-1185">Reference proteome</keyword>
<feature type="chain" id="PRO_5045600478" description="Transglutaminase-like domain-containing protein" evidence="1">
    <location>
        <begin position="25"/>
        <end position="407"/>
    </location>
</feature>
<dbReference type="InterPro" id="IPR052557">
    <property type="entry name" value="CAP/Cytokinesis_protein"/>
</dbReference>
<feature type="domain" description="Transglutaminase-like" evidence="2">
    <location>
        <begin position="109"/>
        <end position="171"/>
    </location>
</feature>
<gene>
    <name evidence="3" type="ORF">KYK14_19665</name>
</gene>
<feature type="signal peptide" evidence="1">
    <location>
        <begin position="1"/>
        <end position="24"/>
    </location>
</feature>
<organism evidence="3 4">
    <name type="scientific">Hymenobacter profundi</name>
    <dbReference type="NCBI Taxonomy" id="1982110"/>
    <lineage>
        <taxon>Bacteria</taxon>
        <taxon>Pseudomonadati</taxon>
        <taxon>Bacteroidota</taxon>
        <taxon>Cytophagia</taxon>
        <taxon>Cytophagales</taxon>
        <taxon>Hymenobacteraceae</taxon>
        <taxon>Hymenobacter</taxon>
    </lineage>
</organism>
<evidence type="ECO:0000256" key="1">
    <source>
        <dbReference type="SAM" id="SignalP"/>
    </source>
</evidence>
<dbReference type="SMART" id="SM00460">
    <property type="entry name" value="TGc"/>
    <property type="match status" value="1"/>
</dbReference>
<proteinExistence type="predicted"/>
<reference evidence="3 4" key="1">
    <citation type="submission" date="2021-07" db="EMBL/GenBank/DDBJ databases">
        <title>Hymenobacter profundi sp. nov., isolated from deep-sea water.</title>
        <authorList>
            <person name="Kim M.K."/>
        </authorList>
    </citation>
    <scope>NUCLEOTIDE SEQUENCE [LARGE SCALE GENOMIC DNA]</scope>
    <source>
        <strain evidence="3 4">M2</strain>
    </source>
</reference>
<keyword evidence="1" id="KW-0732">Signal</keyword>
<evidence type="ECO:0000313" key="4">
    <source>
        <dbReference type="Proteomes" id="UP000826188"/>
    </source>
</evidence>
<dbReference type="InterPro" id="IPR002931">
    <property type="entry name" value="Transglutaminase-like"/>
</dbReference>
<sequence length="407" mass="46410">MTSSVLRLCACGSILFFSSFSAQAQHSRLPTTPPTNPFAAVDKLALQLPDSAAHSTRGIARYITATFTSDTDKARAIYIWLARNIRYDVEKASQITLRHDSEENILRETLATRMGVCQQYADLFTDIAIRVGLPAYTVSGFTKQADYVDYIPHAWCAAQLNGSWYLFDPTWGAGYTHAGRFVQRTNNAYFKVKAAQFITNHMPFDPLWQLQAYPITARQFSIGKISNLERKVPFSFADSIQLYQRQDTLVRLQAVTRRIQQNGIQDPVVYNKLVSIRQQMENYRVHQHNAAIHSYNEVVHLYNGSIFSFNKFIEYRNAQFLPKKTDEELTGMIYAEVQKIKLVQEKMAGLPAEGVGPAERGQLQQQIQEIADKILEQQAFVAKYCATGKLLRRTLFASYMWYGRPLN</sequence>
<dbReference type="EMBL" id="JAHWGL010000123">
    <property type="protein sequence ID" value="MBW3130788.1"/>
    <property type="molecule type" value="Genomic_DNA"/>
</dbReference>
<accession>A0ABS6X4M1</accession>
<dbReference type="Proteomes" id="UP000826188">
    <property type="component" value="Unassembled WGS sequence"/>
</dbReference>
<name>A0ABS6X4M1_9BACT</name>
<dbReference type="PANTHER" id="PTHR46333">
    <property type="entry name" value="CYTOKINESIS PROTEIN 3"/>
    <property type="match status" value="1"/>
</dbReference>
<dbReference type="RefSeq" id="WP_219161288.1">
    <property type="nucleotide sequence ID" value="NZ_JAHWGL010000123.1"/>
</dbReference>
<evidence type="ECO:0000313" key="3">
    <source>
        <dbReference type="EMBL" id="MBW3130788.1"/>
    </source>
</evidence>